<evidence type="ECO:0000256" key="6">
    <source>
        <dbReference type="ARBA" id="ARBA00022837"/>
    </source>
</evidence>
<dbReference type="EC" id="3.4.-.-" evidence="10"/>
<protein>
    <submittedName>
        <fullName evidence="10">S53 family peptidase</fullName>
        <ecNumber evidence="10">3.4.-.-</ecNumber>
    </submittedName>
</protein>
<evidence type="ECO:0000256" key="8">
    <source>
        <dbReference type="SAM" id="SignalP"/>
    </source>
</evidence>
<evidence type="ECO:0000256" key="3">
    <source>
        <dbReference type="ARBA" id="ARBA00022723"/>
    </source>
</evidence>
<keyword evidence="3" id="KW-0479">Metal-binding</keyword>
<reference evidence="10 11" key="1">
    <citation type="submission" date="2023-04" db="EMBL/GenBank/DDBJ databases">
        <title>A. sendaiensis sub sp. chiapanensis a novel subspecie with specific adaptation in bacterial cell wall isolated from an active volcano.</title>
        <authorList>
            <person name="Alvarez Gutierrez P.E."/>
            <person name="Ortiz Cortes L.Y."/>
        </authorList>
    </citation>
    <scope>NUCLEOTIDE SEQUENCE [LARGE SCALE GENOMIC DNA]</scope>
    <source>
        <strain evidence="10 11">PA2</strain>
    </source>
</reference>
<evidence type="ECO:0000256" key="5">
    <source>
        <dbReference type="ARBA" id="ARBA00022825"/>
    </source>
</evidence>
<dbReference type="PANTHER" id="PTHR14218">
    <property type="entry name" value="PROTEASE S8 TRIPEPTIDYL PEPTIDASE I CLN2"/>
    <property type="match status" value="1"/>
</dbReference>
<comment type="cofactor">
    <cofactor evidence="1">
        <name>Ca(2+)</name>
        <dbReference type="ChEBI" id="CHEBI:29108"/>
    </cofactor>
</comment>
<dbReference type="Gene3D" id="3.40.50.200">
    <property type="entry name" value="Peptidase S8/S53 domain"/>
    <property type="match status" value="1"/>
</dbReference>
<evidence type="ECO:0000256" key="2">
    <source>
        <dbReference type="ARBA" id="ARBA00022670"/>
    </source>
</evidence>
<dbReference type="CDD" id="cd11377">
    <property type="entry name" value="Pro-peptidase_S53"/>
    <property type="match status" value="1"/>
</dbReference>
<keyword evidence="4 10" id="KW-0378">Hydrolase</keyword>
<dbReference type="Pfam" id="PF09286">
    <property type="entry name" value="Pro-kuma_activ"/>
    <property type="match status" value="1"/>
</dbReference>
<evidence type="ECO:0000256" key="1">
    <source>
        <dbReference type="ARBA" id="ARBA00001913"/>
    </source>
</evidence>
<evidence type="ECO:0000259" key="9">
    <source>
        <dbReference type="PROSITE" id="PS51695"/>
    </source>
</evidence>
<organism evidence="10 11">
    <name type="scientific">Alicyclobacillus sendaiensis PA2</name>
    <dbReference type="NCBI Taxonomy" id="3029425"/>
    <lineage>
        <taxon>Bacteria</taxon>
        <taxon>Bacillati</taxon>
        <taxon>Bacillota</taxon>
        <taxon>Bacilli</taxon>
        <taxon>Bacillales</taxon>
        <taxon>Alicyclobacillaceae</taxon>
        <taxon>Alicyclobacillus</taxon>
    </lineage>
</organism>
<gene>
    <name evidence="10" type="ORF">QID03_10530</name>
</gene>
<evidence type="ECO:0000313" key="11">
    <source>
        <dbReference type="Proteomes" id="UP001529245"/>
    </source>
</evidence>
<dbReference type="InterPro" id="IPR000209">
    <property type="entry name" value="Peptidase_S8/S53_dom"/>
</dbReference>
<dbReference type="GO" id="GO:0016787">
    <property type="term" value="F:hydrolase activity"/>
    <property type="evidence" value="ECO:0007669"/>
    <property type="project" value="UniProtKB-KW"/>
</dbReference>
<feature type="chain" id="PRO_5045604832" evidence="8">
    <location>
        <begin position="19"/>
        <end position="534"/>
    </location>
</feature>
<dbReference type="CDD" id="cd04056">
    <property type="entry name" value="Peptidases_S53"/>
    <property type="match status" value="1"/>
</dbReference>
<dbReference type="PROSITE" id="PS51695">
    <property type="entry name" value="SEDOLISIN"/>
    <property type="match status" value="1"/>
</dbReference>
<proteinExistence type="predicted"/>
<dbReference type="SUPFAM" id="SSF54897">
    <property type="entry name" value="Protease propeptides/inhibitors"/>
    <property type="match status" value="1"/>
</dbReference>
<feature type="signal peptide" evidence="8">
    <location>
        <begin position="1"/>
        <end position="18"/>
    </location>
</feature>
<feature type="domain" description="Peptidase S53" evidence="9">
    <location>
        <begin position="198"/>
        <end position="534"/>
    </location>
</feature>
<accession>A0ABT6XZW4</accession>
<keyword evidence="11" id="KW-1185">Reference proteome</keyword>
<keyword evidence="5" id="KW-0720">Serine protease</keyword>
<keyword evidence="2" id="KW-0645">Protease</keyword>
<keyword evidence="6" id="KW-0106">Calcium</keyword>
<dbReference type="Pfam" id="PF00082">
    <property type="entry name" value="Peptidase_S8"/>
    <property type="match status" value="1"/>
</dbReference>
<sequence>MRALTRLAVAAAAATALAAPAAISAAPLQERMVVAAPDTNTRGAHPHGALSPSQTMHLVITLRLRHEDELQHLIQSLYTPGSPDAGRFLTPAEFDREFAPTQADVQAVVQGLRAYGLTAEQTADPMVLAVAGQAREVERAFGVREVRYEKGGAAWYAPDGAATLPAPLAARVSAVVGLSSDVMQRHLVMAHQAPAGGGYTPAQIQRAYDYTPLYSHYMGRGQVIAIVTSGSVQLSDIQAFDRAFGLPNPVVRQRVIDGSYTAPDDETTLDCEWAHAIAPTASLAVYEAAQPDAQSFIDAFAQVAADDGAHVVTTSWGAPESQTDSSTMQAEHQIFMQMVAQGQSVFAAAGDSGSSDGTNGTDVDYPSSDPYVTACGGTRLVIGSSDQRLQETAWSDTGGGVSSVYGEPWWQYGPGVPQTGYRQTCDISLNADPATGYDFYYQGQWEVAGGTSFVAPMMAATFALIDQARALEGKAPVGLADVGIYAMARNTSYAPYAFHDITAGSNGAYSAGEGWDHPTGFGSIDAYYFLHGLD</sequence>
<evidence type="ECO:0000313" key="10">
    <source>
        <dbReference type="EMBL" id="MDI9260623.1"/>
    </source>
</evidence>
<evidence type="ECO:0000256" key="4">
    <source>
        <dbReference type="ARBA" id="ARBA00022801"/>
    </source>
</evidence>
<dbReference type="InterPro" id="IPR050819">
    <property type="entry name" value="Tripeptidyl-peptidase_I"/>
</dbReference>
<dbReference type="EMBL" id="JASGCB010000018">
    <property type="protein sequence ID" value="MDI9260623.1"/>
    <property type="molecule type" value="Genomic_DNA"/>
</dbReference>
<dbReference type="InterPro" id="IPR015366">
    <property type="entry name" value="S53_propep"/>
</dbReference>
<dbReference type="InterPro" id="IPR030400">
    <property type="entry name" value="Sedolisin_dom"/>
</dbReference>
<keyword evidence="7" id="KW-0865">Zymogen</keyword>
<dbReference type="SUPFAM" id="SSF52743">
    <property type="entry name" value="Subtilisin-like"/>
    <property type="match status" value="1"/>
</dbReference>
<name>A0ABT6XZW4_ALISE</name>
<dbReference type="InterPro" id="IPR036852">
    <property type="entry name" value="Peptidase_S8/S53_dom_sf"/>
</dbReference>
<comment type="caution">
    <text evidence="10">The sequence shown here is derived from an EMBL/GenBank/DDBJ whole genome shotgun (WGS) entry which is preliminary data.</text>
</comment>
<dbReference type="Proteomes" id="UP001529245">
    <property type="component" value="Unassembled WGS sequence"/>
</dbReference>
<dbReference type="SMART" id="SM00944">
    <property type="entry name" value="Pro-kuma_activ"/>
    <property type="match status" value="1"/>
</dbReference>
<keyword evidence="8" id="KW-0732">Signal</keyword>
<evidence type="ECO:0000256" key="7">
    <source>
        <dbReference type="ARBA" id="ARBA00023145"/>
    </source>
</evidence>
<dbReference type="PANTHER" id="PTHR14218:SF15">
    <property type="entry name" value="TRIPEPTIDYL-PEPTIDASE 1"/>
    <property type="match status" value="1"/>
</dbReference>
<dbReference type="RefSeq" id="WP_283204075.1">
    <property type="nucleotide sequence ID" value="NZ_JASGCB010000018.1"/>
</dbReference>